<dbReference type="SUPFAM" id="SSF55781">
    <property type="entry name" value="GAF domain-like"/>
    <property type="match status" value="1"/>
</dbReference>
<dbReference type="NCBIfam" id="TIGR00229">
    <property type="entry name" value="sensory_box"/>
    <property type="match status" value="1"/>
</dbReference>
<dbReference type="SUPFAM" id="SSF55785">
    <property type="entry name" value="PYP-like sensor domain (PAS domain)"/>
    <property type="match status" value="1"/>
</dbReference>
<evidence type="ECO:0000259" key="1">
    <source>
        <dbReference type="PROSITE" id="PS50112"/>
    </source>
</evidence>
<feature type="domain" description="PAS" evidence="1">
    <location>
        <begin position="142"/>
        <end position="200"/>
    </location>
</feature>
<proteinExistence type="predicted"/>
<protein>
    <submittedName>
        <fullName evidence="2">PAS domain S-box protein</fullName>
    </submittedName>
</protein>
<dbReference type="InterPro" id="IPR003018">
    <property type="entry name" value="GAF"/>
</dbReference>
<dbReference type="InterPro" id="IPR001610">
    <property type="entry name" value="PAC"/>
</dbReference>
<dbReference type="Gene3D" id="3.30.450.20">
    <property type="entry name" value="PAS domain"/>
    <property type="match status" value="2"/>
</dbReference>
<dbReference type="InterPro" id="IPR029016">
    <property type="entry name" value="GAF-like_dom_sf"/>
</dbReference>
<dbReference type="Pfam" id="PF13426">
    <property type="entry name" value="PAS_9"/>
    <property type="match status" value="2"/>
</dbReference>
<comment type="caution">
    <text evidence="2">The sequence shown here is derived from an EMBL/GenBank/DDBJ whole genome shotgun (WGS) entry which is preliminary data.</text>
</comment>
<dbReference type="SMART" id="SM00086">
    <property type="entry name" value="PAC"/>
    <property type="match status" value="1"/>
</dbReference>
<reference evidence="2" key="1">
    <citation type="journal article" date="2020" name="mSystems">
        <title>Genome- and Community-Level Interaction Insights into Carbon Utilization and Element Cycling Functions of Hydrothermarchaeota in Hydrothermal Sediment.</title>
        <authorList>
            <person name="Zhou Z."/>
            <person name="Liu Y."/>
            <person name="Xu W."/>
            <person name="Pan J."/>
            <person name="Luo Z.H."/>
            <person name="Li M."/>
        </authorList>
    </citation>
    <scope>NUCLEOTIDE SEQUENCE [LARGE SCALE GENOMIC DNA]</scope>
    <source>
        <strain evidence="2">SpSt-464</strain>
    </source>
</reference>
<organism evidence="2">
    <name type="scientific">candidate division WOR-3 bacterium</name>
    <dbReference type="NCBI Taxonomy" id="2052148"/>
    <lineage>
        <taxon>Bacteria</taxon>
        <taxon>Bacteria division WOR-3</taxon>
    </lineage>
</organism>
<sequence>MLDFEKYDFEKLIDIAKKQEAIFYNFLNLIDDAILLVNKNFVVEFLNEKAKELFDIKNEGDIPLKHFFNDFELEQKKEAISKALNLKKVLDVDNLTIIKGREIWVKNLFIPVDDLESDDIKILLFIKDITFRKYVEDQNIKVNERFAKIFQNNPAVVLISRVEDGKIIEINSSVEKVFGYTQSEILGQSTKILYADPRERALFIDKILTKGPITNYELKFKRKDGSIGWASVSADFIEIDEENCIIAIINDISEKKFSSLLNEALYKISNIIYSSKNLDDLFAKLHEEIKNIIYSENFYIAIYNRETNIISFPYFVDQKDNHAPSKKFGNGLTEYVLKTKEAKLLTRQDIINLSRKQEAEIVGTLSEYWLGVPLLGDNFSGVLAVQSYDENTKYSEKDKDFLSFVGQQISRLIDKKILEEKTNSQLKRYYSILEALPTPLFATDNNFKIFFYNDKFLNSIMKHKNVGPEIKITDIIPDFYSSEIHFLLKDETFTNKTFSFEFFEAKTLQISRIEDGFLFIFI</sequence>
<gene>
    <name evidence="2" type="ORF">ENS15_07345</name>
</gene>
<accession>A0A7C3NER7</accession>
<dbReference type="PROSITE" id="PS50112">
    <property type="entry name" value="PAS"/>
    <property type="match status" value="1"/>
</dbReference>
<evidence type="ECO:0000313" key="2">
    <source>
        <dbReference type="EMBL" id="HFK24442.1"/>
    </source>
</evidence>
<dbReference type="Pfam" id="PF13185">
    <property type="entry name" value="GAF_2"/>
    <property type="match status" value="1"/>
</dbReference>
<dbReference type="Gene3D" id="3.30.450.40">
    <property type="match status" value="1"/>
</dbReference>
<name>A0A7C3NER7_UNCW3</name>
<dbReference type="AlphaFoldDB" id="A0A7C3NER7"/>
<dbReference type="SMART" id="SM00091">
    <property type="entry name" value="PAS"/>
    <property type="match status" value="3"/>
</dbReference>
<dbReference type="CDD" id="cd00130">
    <property type="entry name" value="PAS"/>
    <property type="match status" value="2"/>
</dbReference>
<dbReference type="EMBL" id="DSTT01000006">
    <property type="protein sequence ID" value="HFK24442.1"/>
    <property type="molecule type" value="Genomic_DNA"/>
</dbReference>
<dbReference type="InterPro" id="IPR035965">
    <property type="entry name" value="PAS-like_dom_sf"/>
</dbReference>
<dbReference type="InterPro" id="IPR000014">
    <property type="entry name" value="PAS"/>
</dbReference>